<protein>
    <submittedName>
        <fullName evidence="3">Unannotated protein</fullName>
    </submittedName>
</protein>
<sequence length="141" mass="15797">MDLTATLDASCSLEQLRVWVGDLSRYPEWLTIVPRADLEEGSDPSAWAVELRAKVGPISRSKRLRMIRTIDEAGHIRFERAETDGRSHSPWVLDAQLESIEIGTRLTMGLHYGGSFGAGLFERLLADEIESSKQTLRSLVE</sequence>
<dbReference type="InterPro" id="IPR023393">
    <property type="entry name" value="START-like_dom_sf"/>
</dbReference>
<dbReference type="EMBL" id="CAEZVK010000157">
    <property type="protein sequence ID" value="CAB4639475.1"/>
    <property type="molecule type" value="Genomic_DNA"/>
</dbReference>
<dbReference type="EMBL" id="CAEZUO010000150">
    <property type="protein sequence ID" value="CAB4620313.1"/>
    <property type="molecule type" value="Genomic_DNA"/>
</dbReference>
<evidence type="ECO:0000313" key="3">
    <source>
        <dbReference type="EMBL" id="CAB4925220.1"/>
    </source>
</evidence>
<gene>
    <name evidence="1" type="ORF">UFOPK1827_01936</name>
    <name evidence="2" type="ORF">UFOPK2000_01252</name>
    <name evidence="3" type="ORF">UFOPK3708_00501</name>
</gene>
<evidence type="ECO:0000313" key="2">
    <source>
        <dbReference type="EMBL" id="CAB4639475.1"/>
    </source>
</evidence>
<proteinExistence type="predicted"/>
<evidence type="ECO:0000313" key="1">
    <source>
        <dbReference type="EMBL" id="CAB4620313.1"/>
    </source>
</evidence>
<dbReference type="SUPFAM" id="SSF55961">
    <property type="entry name" value="Bet v1-like"/>
    <property type="match status" value="1"/>
</dbReference>
<organism evidence="3">
    <name type="scientific">freshwater metagenome</name>
    <dbReference type="NCBI Taxonomy" id="449393"/>
    <lineage>
        <taxon>unclassified sequences</taxon>
        <taxon>metagenomes</taxon>
        <taxon>ecological metagenomes</taxon>
    </lineage>
</organism>
<dbReference type="EMBL" id="CAFBNA010000018">
    <property type="protein sequence ID" value="CAB4925220.1"/>
    <property type="molecule type" value="Genomic_DNA"/>
</dbReference>
<dbReference type="CDD" id="cd07812">
    <property type="entry name" value="SRPBCC"/>
    <property type="match status" value="1"/>
</dbReference>
<reference evidence="3" key="1">
    <citation type="submission" date="2020-05" db="EMBL/GenBank/DDBJ databases">
        <authorList>
            <person name="Chiriac C."/>
            <person name="Salcher M."/>
            <person name="Ghai R."/>
            <person name="Kavagutti S V."/>
        </authorList>
    </citation>
    <scope>NUCLEOTIDE SEQUENCE</scope>
</reference>
<dbReference type="Gene3D" id="3.30.530.20">
    <property type="match status" value="1"/>
</dbReference>
<accession>A0A6J7I386</accession>
<dbReference type="AlphaFoldDB" id="A0A6J7I386"/>
<name>A0A6J7I386_9ZZZZ</name>